<dbReference type="SUPFAM" id="SSF54427">
    <property type="entry name" value="NTF2-like"/>
    <property type="match status" value="1"/>
</dbReference>
<dbReference type="CDD" id="cd00590">
    <property type="entry name" value="RRM_SF"/>
    <property type="match status" value="1"/>
</dbReference>
<dbReference type="InterPro" id="IPR012677">
    <property type="entry name" value="Nucleotide-bd_a/b_plait_sf"/>
</dbReference>
<dbReference type="PROSITE" id="PS50102">
    <property type="entry name" value="RRM"/>
    <property type="match status" value="1"/>
</dbReference>
<dbReference type="PANTHER" id="PTHR10693">
    <property type="entry name" value="RAS GTPASE-ACTIVATING PROTEIN-BINDING PROTEIN"/>
    <property type="match status" value="1"/>
</dbReference>
<dbReference type="InterPro" id="IPR035979">
    <property type="entry name" value="RBD_domain_sf"/>
</dbReference>
<dbReference type="Pfam" id="PF00076">
    <property type="entry name" value="RRM_1"/>
    <property type="match status" value="1"/>
</dbReference>
<dbReference type="InterPro" id="IPR018222">
    <property type="entry name" value="Nuclear_transport_factor_2_euk"/>
</dbReference>
<dbReference type="InterPro" id="IPR000504">
    <property type="entry name" value="RRM_dom"/>
</dbReference>
<organism evidence="5 6">
    <name type="scientific">Platanthera guangdongensis</name>
    <dbReference type="NCBI Taxonomy" id="2320717"/>
    <lineage>
        <taxon>Eukaryota</taxon>
        <taxon>Viridiplantae</taxon>
        <taxon>Streptophyta</taxon>
        <taxon>Embryophyta</taxon>
        <taxon>Tracheophyta</taxon>
        <taxon>Spermatophyta</taxon>
        <taxon>Magnoliopsida</taxon>
        <taxon>Liliopsida</taxon>
        <taxon>Asparagales</taxon>
        <taxon>Orchidaceae</taxon>
        <taxon>Orchidoideae</taxon>
        <taxon>Orchideae</taxon>
        <taxon>Orchidinae</taxon>
        <taxon>Platanthera</taxon>
    </lineage>
</organism>
<dbReference type="Pfam" id="PF02136">
    <property type="entry name" value="NTF2"/>
    <property type="match status" value="1"/>
</dbReference>
<evidence type="ECO:0008006" key="7">
    <source>
        <dbReference type="Google" id="ProtNLM"/>
    </source>
</evidence>
<dbReference type="SUPFAM" id="SSF54928">
    <property type="entry name" value="RNA-binding domain, RBD"/>
    <property type="match status" value="1"/>
</dbReference>
<gene>
    <name evidence="5" type="ORF">KSP40_PGU002498</name>
</gene>
<evidence type="ECO:0000313" key="5">
    <source>
        <dbReference type="EMBL" id="KAK8956370.1"/>
    </source>
</evidence>
<name>A0ABR2M2P4_9ASPA</name>
<dbReference type="PANTHER" id="PTHR10693:SF58">
    <property type="entry name" value="OS02G0131700 PROTEIN"/>
    <property type="match status" value="1"/>
</dbReference>
<dbReference type="InterPro" id="IPR032710">
    <property type="entry name" value="NTF2-like_dom_sf"/>
</dbReference>
<dbReference type="Gene3D" id="3.10.450.50">
    <property type="match status" value="1"/>
</dbReference>
<dbReference type="InterPro" id="IPR039539">
    <property type="entry name" value="Ras_GTPase_bind_prot"/>
</dbReference>
<evidence type="ECO:0000259" key="4">
    <source>
        <dbReference type="PROSITE" id="PS50177"/>
    </source>
</evidence>
<protein>
    <recommendedName>
        <fullName evidence="7">G3BP-like protein</fullName>
    </recommendedName>
</protein>
<keyword evidence="1 2" id="KW-0694">RNA-binding</keyword>
<feature type="domain" description="NTF2" evidence="4">
    <location>
        <begin position="14"/>
        <end position="128"/>
    </location>
</feature>
<evidence type="ECO:0000256" key="2">
    <source>
        <dbReference type="PROSITE-ProRule" id="PRU00176"/>
    </source>
</evidence>
<feature type="domain" description="RRM" evidence="3">
    <location>
        <begin position="313"/>
        <end position="397"/>
    </location>
</feature>
<sequence>MASASLGQLSAVQVGSYFLSQYYPFLQQTPNLVHQFYTDASTMIRHDGPTNESASGMDEIHNLIISLNFTEIEIKTAHSLESLEGGIVVMVTGLVQAKAFISRRKFVETFFLAPQEKGFFVLNDIFLLEEEEVLQHPVATVMDDDYDTSLDPLNPVEEPVSSYILGEDIPTEDFMSPLLPAADDNSDNDFSISEQPIQAPLLDESVDETHAELSICSFSSLSNALPDQQPSLAEEPAVDPPKHTYASILRTAKAQAAPHLISTNKAAPVMSEWHHAPHVTQSQVQPITSHVQDKPSSEVLAEVSSFEDEGESKSVYVGNLPASISTSDIEQEFRIFGRIKPEGVTIRSRKEAGFFYAFIEFEDADGVQNALKSSPVQLNGRLIHVEGRKPKGGSSRGGSLVSAFLLDGQILVELNHARKGQRKRRLQFRDPTGTFRWPVLRHGRRRLG</sequence>
<evidence type="ECO:0000256" key="1">
    <source>
        <dbReference type="ARBA" id="ARBA00022884"/>
    </source>
</evidence>
<evidence type="ECO:0000259" key="3">
    <source>
        <dbReference type="PROSITE" id="PS50102"/>
    </source>
</evidence>
<dbReference type="SMART" id="SM00360">
    <property type="entry name" value="RRM"/>
    <property type="match status" value="1"/>
</dbReference>
<proteinExistence type="predicted"/>
<reference evidence="5 6" key="1">
    <citation type="journal article" date="2022" name="Nat. Plants">
        <title>Genomes of leafy and leafless Platanthera orchids illuminate the evolution of mycoheterotrophy.</title>
        <authorList>
            <person name="Li M.H."/>
            <person name="Liu K.W."/>
            <person name="Li Z."/>
            <person name="Lu H.C."/>
            <person name="Ye Q.L."/>
            <person name="Zhang D."/>
            <person name="Wang J.Y."/>
            <person name="Li Y.F."/>
            <person name="Zhong Z.M."/>
            <person name="Liu X."/>
            <person name="Yu X."/>
            <person name="Liu D.K."/>
            <person name="Tu X.D."/>
            <person name="Liu B."/>
            <person name="Hao Y."/>
            <person name="Liao X.Y."/>
            <person name="Jiang Y.T."/>
            <person name="Sun W.H."/>
            <person name="Chen J."/>
            <person name="Chen Y.Q."/>
            <person name="Ai Y."/>
            <person name="Zhai J.W."/>
            <person name="Wu S.S."/>
            <person name="Zhou Z."/>
            <person name="Hsiao Y.Y."/>
            <person name="Wu W.L."/>
            <person name="Chen Y.Y."/>
            <person name="Lin Y.F."/>
            <person name="Hsu J.L."/>
            <person name="Li C.Y."/>
            <person name="Wang Z.W."/>
            <person name="Zhao X."/>
            <person name="Zhong W.Y."/>
            <person name="Ma X.K."/>
            <person name="Ma L."/>
            <person name="Huang J."/>
            <person name="Chen G.Z."/>
            <person name="Huang M.Z."/>
            <person name="Huang L."/>
            <person name="Peng D.H."/>
            <person name="Luo Y.B."/>
            <person name="Zou S.Q."/>
            <person name="Chen S.P."/>
            <person name="Lan S."/>
            <person name="Tsai W.C."/>
            <person name="Van de Peer Y."/>
            <person name="Liu Z.J."/>
        </authorList>
    </citation>
    <scope>NUCLEOTIDE SEQUENCE [LARGE SCALE GENOMIC DNA]</scope>
    <source>
        <strain evidence="5">Lor288</strain>
    </source>
</reference>
<dbReference type="Proteomes" id="UP001412067">
    <property type="component" value="Unassembled WGS sequence"/>
</dbReference>
<dbReference type="EMBL" id="JBBWWR010000013">
    <property type="protein sequence ID" value="KAK8956370.1"/>
    <property type="molecule type" value="Genomic_DNA"/>
</dbReference>
<accession>A0ABR2M2P4</accession>
<dbReference type="Gene3D" id="3.30.70.330">
    <property type="match status" value="1"/>
</dbReference>
<comment type="caution">
    <text evidence="5">The sequence shown here is derived from an EMBL/GenBank/DDBJ whole genome shotgun (WGS) entry which is preliminary data.</text>
</comment>
<keyword evidence="6" id="KW-1185">Reference proteome</keyword>
<dbReference type="InterPro" id="IPR002075">
    <property type="entry name" value="NTF2_dom"/>
</dbReference>
<dbReference type="CDD" id="cd00780">
    <property type="entry name" value="NTF2"/>
    <property type="match status" value="1"/>
</dbReference>
<evidence type="ECO:0000313" key="6">
    <source>
        <dbReference type="Proteomes" id="UP001412067"/>
    </source>
</evidence>
<dbReference type="PROSITE" id="PS50177">
    <property type="entry name" value="NTF2_DOMAIN"/>
    <property type="match status" value="1"/>
</dbReference>